<name>A0ABW2RI41_9BACL</name>
<organism evidence="2 3">
    <name type="scientific">Laceyella putida</name>
    <dbReference type="NCBI Taxonomy" id="110101"/>
    <lineage>
        <taxon>Bacteria</taxon>
        <taxon>Bacillati</taxon>
        <taxon>Bacillota</taxon>
        <taxon>Bacilli</taxon>
        <taxon>Bacillales</taxon>
        <taxon>Thermoactinomycetaceae</taxon>
        <taxon>Laceyella</taxon>
    </lineage>
</organism>
<keyword evidence="1" id="KW-0472">Membrane</keyword>
<keyword evidence="1" id="KW-1133">Transmembrane helix</keyword>
<dbReference type="EMBL" id="JBHTBW010000014">
    <property type="protein sequence ID" value="MFC7440567.1"/>
    <property type="molecule type" value="Genomic_DNA"/>
</dbReference>
<accession>A0ABW2RI41</accession>
<keyword evidence="3" id="KW-1185">Reference proteome</keyword>
<evidence type="ECO:0000256" key="1">
    <source>
        <dbReference type="SAM" id="Phobius"/>
    </source>
</evidence>
<keyword evidence="1" id="KW-0812">Transmembrane</keyword>
<proteinExistence type="predicted"/>
<dbReference type="RefSeq" id="WP_379863847.1">
    <property type="nucleotide sequence ID" value="NZ_JBHTBW010000014.1"/>
</dbReference>
<comment type="caution">
    <text evidence="2">The sequence shown here is derived from an EMBL/GenBank/DDBJ whole genome shotgun (WGS) entry which is preliminary data.</text>
</comment>
<evidence type="ECO:0000313" key="2">
    <source>
        <dbReference type="EMBL" id="MFC7440567.1"/>
    </source>
</evidence>
<feature type="transmembrane region" description="Helical" evidence="1">
    <location>
        <begin position="7"/>
        <end position="30"/>
    </location>
</feature>
<evidence type="ECO:0000313" key="3">
    <source>
        <dbReference type="Proteomes" id="UP001596500"/>
    </source>
</evidence>
<dbReference type="Proteomes" id="UP001596500">
    <property type="component" value="Unassembled WGS sequence"/>
</dbReference>
<reference evidence="3" key="1">
    <citation type="journal article" date="2019" name="Int. J. Syst. Evol. Microbiol.">
        <title>The Global Catalogue of Microorganisms (GCM) 10K type strain sequencing project: providing services to taxonomists for standard genome sequencing and annotation.</title>
        <authorList>
            <consortium name="The Broad Institute Genomics Platform"/>
            <consortium name="The Broad Institute Genome Sequencing Center for Infectious Disease"/>
            <person name="Wu L."/>
            <person name="Ma J."/>
        </authorList>
    </citation>
    <scope>NUCLEOTIDE SEQUENCE [LARGE SCALE GENOMIC DNA]</scope>
    <source>
        <strain evidence="3">CGMCC 1.12942</strain>
    </source>
</reference>
<protein>
    <submittedName>
        <fullName evidence="2">Uncharacterized protein</fullName>
    </submittedName>
</protein>
<gene>
    <name evidence="2" type="ORF">ACFQNG_05335</name>
</gene>
<sequence>MRQQTKVLVSSLLVTLVILMGGFFASQWWLVTKPIHTIIGQQAGLHVTEMKVMPTEVRLNLKIEPAYDFMNQYPRLLAELEQVAGYRKLTVTLDNGRLPAVDQAWDELQFALREALATKRYTLIPEALKRVAEKHKLTYDVKMDERFVYMQLGHKGQTWRQVVPLEIDSSNEAEQRY</sequence>